<dbReference type="Pfam" id="PF23282">
    <property type="entry name" value="WHD_ROQ1"/>
    <property type="match status" value="1"/>
</dbReference>
<dbReference type="InterPro" id="IPR002182">
    <property type="entry name" value="NB-ARC"/>
</dbReference>
<dbReference type="EnsemblPlants" id="KRH09418">
    <property type="protein sequence ID" value="KRH09418"/>
    <property type="gene ID" value="GLYMA_16G214600"/>
</dbReference>
<dbReference type="SUPFAM" id="SSF46785">
    <property type="entry name" value="Winged helix' DNA-binding domain"/>
    <property type="match status" value="1"/>
</dbReference>
<dbReference type="InterPro" id="IPR032675">
    <property type="entry name" value="LRR_dom_sf"/>
</dbReference>
<dbReference type="PANTHER" id="PTHR11017">
    <property type="entry name" value="LEUCINE-RICH REPEAT-CONTAINING PROTEIN"/>
    <property type="match status" value="1"/>
</dbReference>
<dbReference type="Proteomes" id="UP000008827">
    <property type="component" value="Chromosome 16"/>
</dbReference>
<keyword evidence="4" id="KW-0520">NAD</keyword>
<dbReference type="PROSITE" id="PS50104">
    <property type="entry name" value="TIR"/>
    <property type="match status" value="1"/>
</dbReference>
<dbReference type="GO" id="GO:0007165">
    <property type="term" value="P:signal transduction"/>
    <property type="evidence" value="ECO:0007669"/>
    <property type="project" value="InterPro"/>
</dbReference>
<dbReference type="SMR" id="A0A0R0FTH7"/>
<dbReference type="Gene3D" id="1.10.8.430">
    <property type="entry name" value="Helical domain of apoptotic protease-activating factors"/>
    <property type="match status" value="1"/>
</dbReference>
<dbReference type="Gene3D" id="3.80.10.10">
    <property type="entry name" value="Ribonuclease Inhibitor"/>
    <property type="match status" value="2"/>
</dbReference>
<evidence type="ECO:0000256" key="4">
    <source>
        <dbReference type="ARBA" id="ARBA00023027"/>
    </source>
</evidence>
<dbReference type="Gene3D" id="3.40.50.10140">
    <property type="entry name" value="Toll/interleukin-1 receptor homology (TIR) domain"/>
    <property type="match status" value="1"/>
</dbReference>
<dbReference type="PANTHER" id="PTHR11017:SF431">
    <property type="entry name" value="ADP-RIBOSYL CYCLASE_CYCLIC ADP-RIBOSE HYDROLASE"/>
    <property type="match status" value="1"/>
</dbReference>
<feature type="domain" description="TIR" evidence="5">
    <location>
        <begin position="10"/>
        <end position="177"/>
    </location>
</feature>
<protein>
    <recommendedName>
        <fullName evidence="5">TIR domain-containing protein</fullName>
    </recommendedName>
</protein>
<keyword evidence="8" id="KW-1185">Reference proteome</keyword>
<evidence type="ECO:0000313" key="6">
    <source>
        <dbReference type="EMBL" id="KRH09418.1"/>
    </source>
</evidence>
<dbReference type="InterPro" id="IPR058192">
    <property type="entry name" value="WHD_ROQ1-like"/>
</dbReference>
<dbReference type="SUPFAM" id="SSF52058">
    <property type="entry name" value="L domain-like"/>
    <property type="match status" value="1"/>
</dbReference>
<keyword evidence="1" id="KW-0433">Leucine-rich repeat</keyword>
<evidence type="ECO:0000259" key="5">
    <source>
        <dbReference type="PROSITE" id="PS50104"/>
    </source>
</evidence>
<sequence length="1044" mass="119615">MAAKTRSLASIYDVFLSFRGLDTRHGFTGNLYKALDDRGIYTSIDDQELPRGDEITPALSKAIQESRIAITVLSQNYASSSFCLDELVTILHCKSEGLLVIPVFYKVDPSDVRHQKGSYGEAMAKHQKRFKAKKEKLQKWRMALKQVADLSGYHFEDGDAYEYKFIGSIVEEVSRKINRTSLHIADYPVGLESQVTEVMKLLDVGSDDLVQIIGIHGMGGLGKTTLALEVYNLIALHFDESCFLQNVREESNKHGLKHLQSILPSKLLGEKDITLTSWQEGASTIQHRLQRKKVLLILDDVDKHEVIITTRDKHLLKYHEVERTYEVKVLNQNDALQLLTWKAFKREKIHPSYEEVLNGVVAYASGLPLALEIIGSNLFDKTVAEWESAVEYYKRIPSHEILKILNVSFDALEEEQKNVFLDIACCFKGYKWTEVDDILRALYGNCKKHHIGVLVEKSLIKRSWCDTVEMHDLIQDMGREIERQRSPEEPGKCKRLLSPKDIIQVLKHNTGTSKIEIICVDFSISDKEETVEWNENAFMKMENLKILIIRNGKFSKGPSYFPEGLRVLEWHRYPSNCLPSNFDPMNLVICKLPNSSIKSFEFHGPSKKLGHLTVLNFDQCEFLTKIPDVSDLANLRELSFEGLDYFPEILGEMENIKSLELDGLPIKELPFSFQNLIGLQLLSLWSCGIVQLRCSLAMMPNLFRFQIKNCNRWQWVESEGGSKRFARVGYLDLSGNNFTILPEFFKELKFLRALMVSDCEHLQEIRGLPPNLCYFHARNCASLTSSSKSMFLNQELYEAGGTEFVFPGTRIPEWLDQQSSGHSSSFWFRNKFPSKLLCLLIAPVSDDLQTFVIPKVFIDGKILNYLLDYESYSMLKLDHTHIFRPSRSLFALEVAREKEWNHVEVRYQSVLDYEKQKRKEGVLDLESSLIKATGIHIFREEGSMEEDIRFDDPYLSSSASESRSLLQTIALGTRKRCHLTLCQARRNQQALPVPRLARAGKGPSRTLTALQEATVPDLKPRSRAEAQRCQPPYILRQFLYNLLC</sequence>
<evidence type="ECO:0000256" key="2">
    <source>
        <dbReference type="ARBA" id="ARBA00022737"/>
    </source>
</evidence>
<dbReference type="InterPro" id="IPR027417">
    <property type="entry name" value="P-loop_NTPase"/>
</dbReference>
<dbReference type="InterPro" id="IPR000157">
    <property type="entry name" value="TIR_dom"/>
</dbReference>
<dbReference type="SUPFAM" id="SSF52200">
    <property type="entry name" value="Toll/Interleukin receptor TIR domain"/>
    <property type="match status" value="1"/>
</dbReference>
<dbReference type="InterPro" id="IPR044974">
    <property type="entry name" value="Disease_R_plants"/>
</dbReference>
<dbReference type="AlphaFoldDB" id="A0A0R0FTH7"/>
<reference evidence="6 7" key="1">
    <citation type="journal article" date="2010" name="Nature">
        <title>Genome sequence of the palaeopolyploid soybean.</title>
        <authorList>
            <person name="Schmutz J."/>
            <person name="Cannon S.B."/>
            <person name="Schlueter J."/>
            <person name="Ma J."/>
            <person name="Mitros T."/>
            <person name="Nelson W."/>
            <person name="Hyten D.L."/>
            <person name="Song Q."/>
            <person name="Thelen J.J."/>
            <person name="Cheng J."/>
            <person name="Xu D."/>
            <person name="Hellsten U."/>
            <person name="May G.D."/>
            <person name="Yu Y."/>
            <person name="Sakurai T."/>
            <person name="Umezawa T."/>
            <person name="Bhattacharyya M.K."/>
            <person name="Sandhu D."/>
            <person name="Valliyodan B."/>
            <person name="Lindquist E."/>
            <person name="Peto M."/>
            <person name="Grant D."/>
            <person name="Shu S."/>
            <person name="Goodstein D."/>
            <person name="Barry K."/>
            <person name="Futrell-Griggs M."/>
            <person name="Abernathy B."/>
            <person name="Du J."/>
            <person name="Tian Z."/>
            <person name="Zhu L."/>
            <person name="Gill N."/>
            <person name="Joshi T."/>
            <person name="Libault M."/>
            <person name="Sethuraman A."/>
            <person name="Zhang X.-C."/>
            <person name="Shinozaki K."/>
            <person name="Nguyen H.T."/>
            <person name="Wing R.A."/>
            <person name="Cregan P."/>
            <person name="Specht J."/>
            <person name="Grimwood J."/>
            <person name="Rokhsar D."/>
            <person name="Stacey G."/>
            <person name="Shoemaker R.C."/>
            <person name="Jackson S.A."/>
        </authorList>
    </citation>
    <scope>NUCLEOTIDE SEQUENCE</scope>
    <source>
        <strain evidence="7">cv. Williams 82</strain>
        <tissue evidence="6">Callus</tissue>
    </source>
</reference>
<keyword evidence="3" id="KW-0611">Plant defense</keyword>
<dbReference type="FunFam" id="3.40.50.10140:FF:000007">
    <property type="entry name" value="Disease resistance protein (TIR-NBS-LRR class)"/>
    <property type="match status" value="1"/>
</dbReference>
<dbReference type="EMBL" id="CM000849">
    <property type="protein sequence ID" value="KRH09418.1"/>
    <property type="molecule type" value="Genomic_DNA"/>
</dbReference>
<evidence type="ECO:0000256" key="3">
    <source>
        <dbReference type="ARBA" id="ARBA00022821"/>
    </source>
</evidence>
<dbReference type="GO" id="GO:0006952">
    <property type="term" value="P:defense response"/>
    <property type="evidence" value="ECO:0007669"/>
    <property type="project" value="UniProtKB-KW"/>
</dbReference>
<dbReference type="Pfam" id="PF01582">
    <property type="entry name" value="TIR"/>
    <property type="match status" value="1"/>
</dbReference>
<dbReference type="SUPFAM" id="SSF52540">
    <property type="entry name" value="P-loop containing nucleoside triphosphate hydrolases"/>
    <property type="match status" value="1"/>
</dbReference>
<reference evidence="6" key="3">
    <citation type="submission" date="2018-07" db="EMBL/GenBank/DDBJ databases">
        <title>WGS assembly of Glycine max.</title>
        <authorList>
            <person name="Schmutz J."/>
            <person name="Cannon S."/>
            <person name="Schlueter J."/>
            <person name="Ma J."/>
            <person name="Mitros T."/>
            <person name="Nelson W."/>
            <person name="Hyten D."/>
            <person name="Song Q."/>
            <person name="Thelen J."/>
            <person name="Cheng J."/>
            <person name="Xu D."/>
            <person name="Hellsten U."/>
            <person name="May G."/>
            <person name="Yu Y."/>
            <person name="Sakurai T."/>
            <person name="Umezawa T."/>
            <person name="Bhattacharyya M."/>
            <person name="Sandhu D."/>
            <person name="Valliyodan B."/>
            <person name="Lindquist E."/>
            <person name="Peto M."/>
            <person name="Grant D."/>
            <person name="Shu S."/>
            <person name="Goodstein D."/>
            <person name="Barry K."/>
            <person name="Futrell-Griggs M."/>
            <person name="Abernathy B."/>
            <person name="Du J."/>
            <person name="Tian Z."/>
            <person name="Zhu L."/>
            <person name="Gill N."/>
            <person name="Joshi T."/>
            <person name="Libault M."/>
            <person name="Sethuraman A."/>
            <person name="Zhang X."/>
            <person name="Shinozaki K."/>
            <person name="Nguyen H."/>
            <person name="Wing R."/>
            <person name="Cregan P."/>
            <person name="Specht J."/>
            <person name="Grimwood J."/>
            <person name="Rokhsar D."/>
            <person name="Stacey G."/>
            <person name="Shoemaker R."/>
            <person name="Jackson S."/>
        </authorList>
    </citation>
    <scope>NUCLEOTIDE SEQUENCE</scope>
    <source>
        <tissue evidence="6">Callus</tissue>
    </source>
</reference>
<dbReference type="SMART" id="SM00255">
    <property type="entry name" value="TIR"/>
    <property type="match status" value="1"/>
</dbReference>
<reference evidence="7" key="2">
    <citation type="submission" date="2018-02" db="UniProtKB">
        <authorList>
            <consortium name="EnsemblPlants"/>
        </authorList>
    </citation>
    <scope>IDENTIFICATION</scope>
    <source>
        <strain evidence="7">Williams 82</strain>
    </source>
</reference>
<proteinExistence type="predicted"/>
<organism evidence="6">
    <name type="scientific">Glycine max</name>
    <name type="common">Soybean</name>
    <name type="synonym">Glycine hispida</name>
    <dbReference type="NCBI Taxonomy" id="3847"/>
    <lineage>
        <taxon>Eukaryota</taxon>
        <taxon>Viridiplantae</taxon>
        <taxon>Streptophyta</taxon>
        <taxon>Embryophyta</taxon>
        <taxon>Tracheophyta</taxon>
        <taxon>Spermatophyta</taxon>
        <taxon>Magnoliopsida</taxon>
        <taxon>eudicotyledons</taxon>
        <taxon>Gunneridae</taxon>
        <taxon>Pentapetalae</taxon>
        <taxon>rosids</taxon>
        <taxon>fabids</taxon>
        <taxon>Fabales</taxon>
        <taxon>Fabaceae</taxon>
        <taxon>Papilionoideae</taxon>
        <taxon>50 kb inversion clade</taxon>
        <taxon>NPAAA clade</taxon>
        <taxon>indigoferoid/millettioid clade</taxon>
        <taxon>Phaseoleae</taxon>
        <taxon>Glycine</taxon>
        <taxon>Glycine subgen. Soja</taxon>
    </lineage>
</organism>
<dbReference type="InterPro" id="IPR042197">
    <property type="entry name" value="Apaf_helical"/>
</dbReference>
<name>A0A0R0FTH7_SOYBN</name>
<dbReference type="Gene3D" id="3.40.50.300">
    <property type="entry name" value="P-loop containing nucleotide triphosphate hydrolases"/>
    <property type="match status" value="1"/>
</dbReference>
<dbReference type="FunCoup" id="A0A0R0FTH7">
    <property type="interactions" value="290"/>
</dbReference>
<evidence type="ECO:0000313" key="7">
    <source>
        <dbReference type="EnsemblPlants" id="KRH09418"/>
    </source>
</evidence>
<accession>A0A0R0FTH7</accession>
<dbReference type="InterPro" id="IPR036390">
    <property type="entry name" value="WH_DNA-bd_sf"/>
</dbReference>
<evidence type="ECO:0000256" key="1">
    <source>
        <dbReference type="ARBA" id="ARBA00022614"/>
    </source>
</evidence>
<dbReference type="InterPro" id="IPR035897">
    <property type="entry name" value="Toll_tir_struct_dom_sf"/>
</dbReference>
<dbReference type="GO" id="GO:0043531">
    <property type="term" value="F:ADP binding"/>
    <property type="evidence" value="ECO:0007669"/>
    <property type="project" value="InterPro"/>
</dbReference>
<gene>
    <name evidence="6" type="ORF">GLYMA_16G214600</name>
</gene>
<dbReference type="InParanoid" id="A0A0R0FTH7"/>
<keyword evidence="2" id="KW-0677">Repeat</keyword>
<dbReference type="OMA" id="KEPECES"/>
<evidence type="ECO:0000313" key="8">
    <source>
        <dbReference type="Proteomes" id="UP000008827"/>
    </source>
</evidence>
<dbReference type="PRINTS" id="PR00364">
    <property type="entry name" value="DISEASERSIST"/>
</dbReference>
<dbReference type="Pfam" id="PF00931">
    <property type="entry name" value="NB-ARC"/>
    <property type="match status" value="1"/>
</dbReference>
<dbReference type="Gramene" id="KRH09418">
    <property type="protein sequence ID" value="KRH09418"/>
    <property type="gene ID" value="GLYMA_16G214600"/>
</dbReference>